<reference evidence="2" key="1">
    <citation type="journal article" date="2021" name="Proc. Natl. Acad. Sci. U.S.A.">
        <title>Three genomes in the algal genus Volvox reveal the fate of a haploid sex-determining region after a transition to homothallism.</title>
        <authorList>
            <person name="Yamamoto K."/>
            <person name="Hamaji T."/>
            <person name="Kawai-Toyooka H."/>
            <person name="Matsuzaki R."/>
            <person name="Takahashi F."/>
            <person name="Nishimura Y."/>
            <person name="Kawachi M."/>
            <person name="Noguchi H."/>
            <person name="Minakuchi Y."/>
            <person name="Umen J.G."/>
            <person name="Toyoda A."/>
            <person name="Nozaki H."/>
        </authorList>
    </citation>
    <scope>NUCLEOTIDE SEQUENCE</scope>
    <source>
        <strain evidence="2">NIES-3780</strain>
    </source>
</reference>
<sequence length="207" mass="22368">MRKPAIVLKCHSPDQKHNTQLMTSSAHQGKPWTHRRAQVSWVAPHGGLLGNGAERVTPVAPTEGRFLSRCHSSTHLAPISAPTTIASCTPDMARATPIRAPYPSCVCAASQGTAAGHRVEARPATELRMPLVKPSSCKWSPPHYRQARPRYREGTGDEEYSGGVQEGSGCDCRQSGAREGGPVRSRHCVRRCFIESGSSLADCEMCV</sequence>
<name>A0A8J4FAB8_9CHLO</name>
<dbReference type="Proteomes" id="UP000747399">
    <property type="component" value="Unassembled WGS sequence"/>
</dbReference>
<organism evidence="2 3">
    <name type="scientific">Volvox africanus</name>
    <dbReference type="NCBI Taxonomy" id="51714"/>
    <lineage>
        <taxon>Eukaryota</taxon>
        <taxon>Viridiplantae</taxon>
        <taxon>Chlorophyta</taxon>
        <taxon>core chlorophytes</taxon>
        <taxon>Chlorophyceae</taxon>
        <taxon>CS clade</taxon>
        <taxon>Chlamydomonadales</taxon>
        <taxon>Volvocaceae</taxon>
        <taxon>Volvox</taxon>
    </lineage>
</organism>
<dbReference type="EMBL" id="BNCO01000059">
    <property type="protein sequence ID" value="GIL63604.1"/>
    <property type="molecule type" value="Genomic_DNA"/>
</dbReference>
<evidence type="ECO:0000313" key="2">
    <source>
        <dbReference type="EMBL" id="GIL63604.1"/>
    </source>
</evidence>
<evidence type="ECO:0000256" key="1">
    <source>
        <dbReference type="SAM" id="MobiDB-lite"/>
    </source>
</evidence>
<keyword evidence="3" id="KW-1185">Reference proteome</keyword>
<dbReference type="AlphaFoldDB" id="A0A8J4FAB8"/>
<gene>
    <name evidence="2" type="ORF">Vafri_17640</name>
</gene>
<protein>
    <submittedName>
        <fullName evidence="2">Uncharacterized protein</fullName>
    </submittedName>
</protein>
<comment type="caution">
    <text evidence="2">The sequence shown here is derived from an EMBL/GenBank/DDBJ whole genome shotgun (WGS) entry which is preliminary data.</text>
</comment>
<proteinExistence type="predicted"/>
<feature type="region of interest" description="Disordered" evidence="1">
    <location>
        <begin position="140"/>
        <end position="167"/>
    </location>
</feature>
<feature type="non-terminal residue" evidence="2">
    <location>
        <position position="1"/>
    </location>
</feature>
<evidence type="ECO:0000313" key="3">
    <source>
        <dbReference type="Proteomes" id="UP000747399"/>
    </source>
</evidence>
<accession>A0A8J4FAB8</accession>